<dbReference type="SUPFAM" id="SSF52980">
    <property type="entry name" value="Restriction endonuclease-like"/>
    <property type="match status" value="1"/>
</dbReference>
<protein>
    <submittedName>
        <fullName evidence="2">DUF559 domain-containing protein</fullName>
    </submittedName>
</protein>
<dbReference type="Pfam" id="PF04480">
    <property type="entry name" value="DUF559"/>
    <property type="match status" value="1"/>
</dbReference>
<reference evidence="2 3" key="1">
    <citation type="submission" date="2020-07" db="EMBL/GenBank/DDBJ databases">
        <title>Thermogemmata thermophila gen. nov., sp. nov., a novel moderate thermophilic planctomycete from a Kamchatka hot spring.</title>
        <authorList>
            <person name="Elcheninov A.G."/>
            <person name="Podosokorskaya O.A."/>
            <person name="Kovaleva O.L."/>
            <person name="Novikov A."/>
            <person name="Bonch-Osmolovskaya E.A."/>
            <person name="Toshchakov S.V."/>
            <person name="Kublanov I.V."/>
        </authorList>
    </citation>
    <scope>NUCLEOTIDE SEQUENCE [LARGE SCALE GENOMIC DNA]</scope>
    <source>
        <strain evidence="2 3">2918</strain>
    </source>
</reference>
<sequence length="414" mass="46588">MSVDQALDRHDIRRRYGTPTVSVLIAPIGKGGQLWHRWAQGKNRQVVSVSTLCGAEQRWLATLCSQEDLTRLAVTRLAHELGQDANAFRCEWFRKTQGEREQFWQSVYKQPVTPALRTLCDLAASGDTLSPHDLAVRLLESYADPLAALADLDSILRPLYPAESGPVLLLQPDVAVDVAWLVNIAPGLTQWAFQVPQIALAVIVPPPVWQSYLMHTPESRSKALLREGAVECPHFSSHEILQRLIAAGWSNAPHPVAQVLAEHGADEGVLEAAAQLVHATRTNTAPELARSAAERFLFDFLQLVPETAGRWELNATLDFSFGHRPMEVDLLARSRRLVIEIDGYYHFRDPDAYRRDRSKDYLLQKHGYVVLRFLAEDVLCQLEQVRDRILDAWQHFQPGVETQWKYNAMNSGSG</sequence>
<name>A0A7V9AAX5_9BACT</name>
<proteinExistence type="predicted"/>
<dbReference type="InterPro" id="IPR007569">
    <property type="entry name" value="DUF559"/>
</dbReference>
<evidence type="ECO:0000259" key="1">
    <source>
        <dbReference type="Pfam" id="PF04480"/>
    </source>
</evidence>
<dbReference type="InterPro" id="IPR011335">
    <property type="entry name" value="Restrct_endonuc-II-like"/>
</dbReference>
<dbReference type="AlphaFoldDB" id="A0A7V9AAX5"/>
<dbReference type="RefSeq" id="WP_194536571.1">
    <property type="nucleotide sequence ID" value="NZ_JACEFB010000001.1"/>
</dbReference>
<keyword evidence="3" id="KW-1185">Reference proteome</keyword>
<organism evidence="2 3">
    <name type="scientific">Thermogemmata fonticola</name>
    <dbReference type="NCBI Taxonomy" id="2755323"/>
    <lineage>
        <taxon>Bacteria</taxon>
        <taxon>Pseudomonadati</taxon>
        <taxon>Planctomycetota</taxon>
        <taxon>Planctomycetia</taxon>
        <taxon>Gemmatales</taxon>
        <taxon>Gemmataceae</taxon>
        <taxon>Thermogemmata</taxon>
    </lineage>
</organism>
<feature type="domain" description="DUF559" evidence="1">
    <location>
        <begin position="328"/>
        <end position="392"/>
    </location>
</feature>
<dbReference type="Gene3D" id="3.40.960.10">
    <property type="entry name" value="VSR Endonuclease"/>
    <property type="match status" value="1"/>
</dbReference>
<dbReference type="Proteomes" id="UP000542342">
    <property type="component" value="Unassembled WGS sequence"/>
</dbReference>
<evidence type="ECO:0000313" key="3">
    <source>
        <dbReference type="Proteomes" id="UP000542342"/>
    </source>
</evidence>
<accession>A0A7V9AAX5</accession>
<evidence type="ECO:0000313" key="2">
    <source>
        <dbReference type="EMBL" id="MBA2225187.1"/>
    </source>
</evidence>
<gene>
    <name evidence="2" type="ORF">H0921_03315</name>
</gene>
<comment type="caution">
    <text evidence="2">The sequence shown here is derived from an EMBL/GenBank/DDBJ whole genome shotgun (WGS) entry which is preliminary data.</text>
</comment>
<dbReference type="EMBL" id="JACEFB010000001">
    <property type="protein sequence ID" value="MBA2225187.1"/>
    <property type="molecule type" value="Genomic_DNA"/>
</dbReference>